<keyword evidence="8" id="KW-1185">Reference proteome</keyword>
<evidence type="ECO:0000256" key="3">
    <source>
        <dbReference type="ARBA" id="ARBA00008397"/>
    </source>
</evidence>
<organism evidence="7 8">
    <name type="scientific">Cryptosporangium minutisporangium</name>
    <dbReference type="NCBI Taxonomy" id="113569"/>
    <lineage>
        <taxon>Bacteria</taxon>
        <taxon>Bacillati</taxon>
        <taxon>Actinomycetota</taxon>
        <taxon>Actinomycetes</taxon>
        <taxon>Cryptosporangiales</taxon>
        <taxon>Cryptosporangiaceae</taxon>
        <taxon>Cryptosporangium</taxon>
    </lineage>
</organism>
<dbReference type="SUPFAM" id="SSF51556">
    <property type="entry name" value="Metallo-dependent hydrolases"/>
    <property type="match status" value="1"/>
</dbReference>
<evidence type="ECO:0000256" key="2">
    <source>
        <dbReference type="ARBA" id="ARBA00004892"/>
    </source>
</evidence>
<evidence type="ECO:0000256" key="4">
    <source>
        <dbReference type="ARBA" id="ARBA00012546"/>
    </source>
</evidence>
<evidence type="ECO:0000256" key="1">
    <source>
        <dbReference type="ARBA" id="ARBA00001165"/>
    </source>
</evidence>
<dbReference type="Proteomes" id="UP001501676">
    <property type="component" value="Unassembled WGS sequence"/>
</dbReference>
<accession>A0ABP6T408</accession>
<protein>
    <recommendedName>
        <fullName evidence="5">Uronate isomerase</fullName>
        <ecNumber evidence="4">5.3.1.12</ecNumber>
    </recommendedName>
</protein>
<name>A0ABP6T408_9ACTN</name>
<comment type="catalytic activity">
    <reaction evidence="1">
        <text>D-glucuronate = D-fructuronate</text>
        <dbReference type="Rhea" id="RHEA:13049"/>
        <dbReference type="ChEBI" id="CHEBI:58720"/>
        <dbReference type="ChEBI" id="CHEBI:59863"/>
        <dbReference type="EC" id="5.3.1.12"/>
    </reaction>
</comment>
<reference evidence="8" key="1">
    <citation type="journal article" date="2019" name="Int. J. Syst. Evol. Microbiol.">
        <title>The Global Catalogue of Microorganisms (GCM) 10K type strain sequencing project: providing services to taxonomists for standard genome sequencing and annotation.</title>
        <authorList>
            <consortium name="The Broad Institute Genomics Platform"/>
            <consortium name="The Broad Institute Genome Sequencing Center for Infectious Disease"/>
            <person name="Wu L."/>
            <person name="Ma J."/>
        </authorList>
    </citation>
    <scope>NUCLEOTIDE SEQUENCE [LARGE SCALE GENOMIC DNA]</scope>
    <source>
        <strain evidence="8">JCM 9458</strain>
    </source>
</reference>
<proteinExistence type="inferred from homology"/>
<dbReference type="EMBL" id="BAAAYN010000034">
    <property type="protein sequence ID" value="GAA3391699.1"/>
    <property type="molecule type" value="Genomic_DNA"/>
</dbReference>
<dbReference type="InterPro" id="IPR003766">
    <property type="entry name" value="Uronate_isomerase"/>
</dbReference>
<dbReference type="GO" id="GO:0016853">
    <property type="term" value="F:isomerase activity"/>
    <property type="evidence" value="ECO:0007669"/>
    <property type="project" value="UniProtKB-KW"/>
</dbReference>
<evidence type="ECO:0000313" key="7">
    <source>
        <dbReference type="EMBL" id="GAA3391699.1"/>
    </source>
</evidence>
<dbReference type="PANTHER" id="PTHR30068:SF4">
    <property type="entry name" value="URONATE ISOMERASE"/>
    <property type="match status" value="1"/>
</dbReference>
<evidence type="ECO:0000256" key="5">
    <source>
        <dbReference type="ARBA" id="ARBA00020555"/>
    </source>
</evidence>
<dbReference type="Gene3D" id="3.20.20.140">
    <property type="entry name" value="Metal-dependent hydrolases"/>
    <property type="match status" value="1"/>
</dbReference>
<evidence type="ECO:0000313" key="8">
    <source>
        <dbReference type="Proteomes" id="UP001501676"/>
    </source>
</evidence>
<comment type="pathway">
    <text evidence="2">Carbohydrate metabolism; pentose and glucuronate interconversion.</text>
</comment>
<sequence>MDRLELHPDRALPAEPGVRAIARRLYRRTADLPLVCMHGHVDAAVLAADAPFGDPAQLLVVPDHYVTRMLMSQGIPAARIGIPSADPDAPVETDPRAIWRLFCENWHLYRGTPSRYWLEHELVEVFGVDEKPAATSADRLYDRIATALAQREYRPLALLDRFGIELLATTDPATSDLAAHEKLAAAGYRGRIIPTFRPDAVVRPDRPGWRADVELLGRLADVDTSGYVGYLEALRRRRRAFVDAGALATDHGHDTADTQPLSDDEAESIYRAGRDGRATPAQGRAFAAHLLFESARMSCADGLVMQLHPGVLRDHSDAIAAAHGPDRGFDIPVAAEFTRALRPLLQAFGHDPGLRLILFTVDETVYSRELAPLAGAYPSVRLGAPWWFLDSPDGMRRFRDAATETAGFANTSGFVDDTRAFASIPARHDLARRIDAGYLARVVAEHRLDEEEAAETAVDLAYHLPRTAYRRR</sequence>
<comment type="similarity">
    <text evidence="3">Belongs to the metallo-dependent hydrolases superfamily. Uronate isomerase family.</text>
</comment>
<dbReference type="Pfam" id="PF02614">
    <property type="entry name" value="UxaC"/>
    <property type="match status" value="1"/>
</dbReference>
<comment type="caution">
    <text evidence="7">The sequence shown here is derived from an EMBL/GenBank/DDBJ whole genome shotgun (WGS) entry which is preliminary data.</text>
</comment>
<dbReference type="Gene3D" id="1.10.2020.10">
    <property type="entry name" value="uronate isomerase, domain 2, chain A"/>
    <property type="match status" value="1"/>
</dbReference>
<dbReference type="InterPro" id="IPR032466">
    <property type="entry name" value="Metal_Hydrolase"/>
</dbReference>
<dbReference type="NCBIfam" id="NF002794">
    <property type="entry name" value="PRK02925.1"/>
    <property type="match status" value="1"/>
</dbReference>
<dbReference type="PANTHER" id="PTHR30068">
    <property type="entry name" value="URONATE ISOMERASE"/>
    <property type="match status" value="1"/>
</dbReference>
<dbReference type="EC" id="5.3.1.12" evidence="4"/>
<evidence type="ECO:0000256" key="6">
    <source>
        <dbReference type="ARBA" id="ARBA00023235"/>
    </source>
</evidence>
<dbReference type="RefSeq" id="WP_345730697.1">
    <property type="nucleotide sequence ID" value="NZ_BAAAYN010000034.1"/>
</dbReference>
<keyword evidence="6 7" id="KW-0413">Isomerase</keyword>
<gene>
    <name evidence="7" type="primary">uxaC_2</name>
    <name evidence="7" type="ORF">GCM10020369_50610</name>
</gene>